<dbReference type="InterPro" id="IPR050167">
    <property type="entry name" value="Ser_Thr_protein_kinase"/>
</dbReference>
<keyword evidence="1" id="KW-0418">Kinase</keyword>
<dbReference type="Proteomes" id="UP001152795">
    <property type="component" value="Unassembled WGS sequence"/>
</dbReference>
<dbReference type="InterPro" id="IPR011009">
    <property type="entry name" value="Kinase-like_dom_sf"/>
</dbReference>
<dbReference type="GO" id="GO:0005737">
    <property type="term" value="C:cytoplasm"/>
    <property type="evidence" value="ECO:0007669"/>
    <property type="project" value="TreeGrafter"/>
</dbReference>
<evidence type="ECO:0000313" key="1">
    <source>
        <dbReference type="EMBL" id="CAB4029727.1"/>
    </source>
</evidence>
<dbReference type="InterPro" id="IPR008271">
    <property type="entry name" value="Ser/Thr_kinase_AS"/>
</dbReference>
<reference evidence="1" key="1">
    <citation type="submission" date="2020-04" db="EMBL/GenBank/DDBJ databases">
        <authorList>
            <person name="Alioto T."/>
            <person name="Alioto T."/>
            <person name="Gomez Garrido J."/>
        </authorList>
    </citation>
    <scope>NUCLEOTIDE SEQUENCE</scope>
    <source>
        <strain evidence="1">A484AB</strain>
    </source>
</reference>
<keyword evidence="1" id="KW-0808">Transferase</keyword>
<dbReference type="EMBL" id="CACRXK020016365">
    <property type="protein sequence ID" value="CAB4029727.1"/>
    <property type="molecule type" value="Genomic_DNA"/>
</dbReference>
<dbReference type="Gene3D" id="3.30.200.20">
    <property type="entry name" value="Phosphorylase Kinase, domain 1"/>
    <property type="match status" value="1"/>
</dbReference>
<evidence type="ECO:0000313" key="2">
    <source>
        <dbReference type="Proteomes" id="UP001152795"/>
    </source>
</evidence>
<comment type="caution">
    <text evidence="1">The sequence shown here is derived from an EMBL/GenBank/DDBJ whole genome shotgun (WGS) entry which is preliminary data.</text>
</comment>
<dbReference type="Gene3D" id="1.10.510.10">
    <property type="entry name" value="Transferase(Phosphotransferase) domain 1"/>
    <property type="match status" value="1"/>
</dbReference>
<dbReference type="PROSITE" id="PS50011">
    <property type="entry name" value="PROTEIN_KINASE_DOM"/>
    <property type="match status" value="1"/>
</dbReference>
<dbReference type="InterPro" id="IPR000719">
    <property type="entry name" value="Prot_kinase_dom"/>
</dbReference>
<gene>
    <name evidence="1" type="ORF">PACLA_8A014477</name>
</gene>
<dbReference type="PROSITE" id="PS00108">
    <property type="entry name" value="PROTEIN_KINASE_ST"/>
    <property type="match status" value="1"/>
</dbReference>
<dbReference type="PANTHER" id="PTHR23257:SF706">
    <property type="entry name" value="PROTO-ONCOGENE SERINE_THREONINE-PROTEIN KINASE MOS"/>
    <property type="match status" value="1"/>
</dbReference>
<dbReference type="OrthoDB" id="6106497at2759"/>
<dbReference type="AlphaFoldDB" id="A0A6S7JFE1"/>
<organism evidence="1 2">
    <name type="scientific">Paramuricea clavata</name>
    <name type="common">Red gorgonian</name>
    <name type="synonym">Violescent sea-whip</name>
    <dbReference type="NCBI Taxonomy" id="317549"/>
    <lineage>
        <taxon>Eukaryota</taxon>
        <taxon>Metazoa</taxon>
        <taxon>Cnidaria</taxon>
        <taxon>Anthozoa</taxon>
        <taxon>Octocorallia</taxon>
        <taxon>Malacalcyonacea</taxon>
        <taxon>Plexauridae</taxon>
        <taxon>Paramuricea</taxon>
    </lineage>
</organism>
<dbReference type="SUPFAM" id="SSF56112">
    <property type="entry name" value="Protein kinase-like (PK-like)"/>
    <property type="match status" value="1"/>
</dbReference>
<proteinExistence type="predicted"/>
<keyword evidence="2" id="KW-1185">Reference proteome</keyword>
<name>A0A6S7JFE1_PARCT</name>
<dbReference type="Pfam" id="PF00069">
    <property type="entry name" value="Pkinase"/>
    <property type="match status" value="1"/>
</dbReference>
<dbReference type="GO" id="GO:0005524">
    <property type="term" value="F:ATP binding"/>
    <property type="evidence" value="ECO:0007669"/>
    <property type="project" value="InterPro"/>
</dbReference>
<protein>
    <submittedName>
        <fullName evidence="1">Tyrosine- kinase SPK-1</fullName>
    </submittedName>
</protein>
<accession>A0A6S7JFE1</accession>
<dbReference type="PANTHER" id="PTHR23257">
    <property type="entry name" value="SERINE-THREONINE PROTEIN KINASE"/>
    <property type="match status" value="1"/>
</dbReference>
<dbReference type="GO" id="GO:0007165">
    <property type="term" value="P:signal transduction"/>
    <property type="evidence" value="ECO:0007669"/>
    <property type="project" value="TreeGrafter"/>
</dbReference>
<sequence length="176" mass="19923">MGVLAVFLANYGVNACKVVVKKLKGESIERKQQFSKEAEMLSRISAHENIPMFLGYSDDGLMMEYAGFDFSPFDSEVVVCNLDNFFYYVDGKFYFNAFADILLVCIKDTVAGLDYLHRHNIVHSDFKPSNVLVSNQHYCYSKDKTFVTEMYAECPIVGKVADFGLSRSLDAQSVLR</sequence>
<dbReference type="GO" id="GO:0004672">
    <property type="term" value="F:protein kinase activity"/>
    <property type="evidence" value="ECO:0007669"/>
    <property type="project" value="InterPro"/>
</dbReference>